<gene>
    <name evidence="2" type="ORF">OI18_22675</name>
</gene>
<evidence type="ECO:0000313" key="2">
    <source>
        <dbReference type="EMBL" id="KIC90707.1"/>
    </source>
</evidence>
<keyword evidence="1" id="KW-0472">Membrane</keyword>
<reference evidence="2 3" key="1">
    <citation type="submission" date="2014-11" db="EMBL/GenBank/DDBJ databases">
        <title>Genome sequence of Flavihumibacter solisilvae 3-3.</title>
        <authorList>
            <person name="Zhou G."/>
            <person name="Li M."/>
            <person name="Wang G."/>
        </authorList>
    </citation>
    <scope>NUCLEOTIDE SEQUENCE [LARGE SCALE GENOMIC DNA]</scope>
    <source>
        <strain evidence="2 3">3-3</strain>
    </source>
</reference>
<dbReference type="AlphaFoldDB" id="A0A0C1KSN3"/>
<sequence length="237" mass="25957">MKTSNKLLVGLAAILYAVPLMLMYSFSNKIKNKDFIVKESGWADSHKSLAISNAPVVVVSSPGQRFIDCTIHQSDSVYYEYYNTSDSDSLFVGNKSDSLVFRLTEKGKPLDERTGSNLHLYLPLKGKLVLDGATLSFGKGQSPDLSDIIMINNARLYLGTNEANFEGRSDYKLISISALNSKVQIHPKTHISKLNLRMEGHSSLEIDPAAGIDSLSGSVSSESILNGPASYLHQLIR</sequence>
<keyword evidence="1" id="KW-1133">Transmembrane helix</keyword>
<organism evidence="2 3">
    <name type="scientific">Flavihumibacter solisilvae</name>
    <dbReference type="NCBI Taxonomy" id="1349421"/>
    <lineage>
        <taxon>Bacteria</taxon>
        <taxon>Pseudomonadati</taxon>
        <taxon>Bacteroidota</taxon>
        <taxon>Chitinophagia</taxon>
        <taxon>Chitinophagales</taxon>
        <taxon>Chitinophagaceae</taxon>
        <taxon>Flavihumibacter</taxon>
    </lineage>
</organism>
<keyword evidence="1" id="KW-0812">Transmembrane</keyword>
<keyword evidence="3" id="KW-1185">Reference proteome</keyword>
<evidence type="ECO:0000313" key="3">
    <source>
        <dbReference type="Proteomes" id="UP000031408"/>
    </source>
</evidence>
<protein>
    <submittedName>
        <fullName evidence="2">Uncharacterized protein</fullName>
    </submittedName>
</protein>
<name>A0A0C1KSN3_9BACT</name>
<proteinExistence type="predicted"/>
<dbReference type="STRING" id="1349421.OI18_22675"/>
<dbReference type="RefSeq" id="WP_039144389.1">
    <property type="nucleotide sequence ID" value="NZ_JSVC01000045.1"/>
</dbReference>
<dbReference type="EMBL" id="JSVC01000045">
    <property type="protein sequence ID" value="KIC90707.1"/>
    <property type="molecule type" value="Genomic_DNA"/>
</dbReference>
<dbReference type="Proteomes" id="UP000031408">
    <property type="component" value="Unassembled WGS sequence"/>
</dbReference>
<feature type="transmembrane region" description="Helical" evidence="1">
    <location>
        <begin position="7"/>
        <end position="26"/>
    </location>
</feature>
<comment type="caution">
    <text evidence="2">The sequence shown here is derived from an EMBL/GenBank/DDBJ whole genome shotgun (WGS) entry which is preliminary data.</text>
</comment>
<accession>A0A0C1KSN3</accession>
<evidence type="ECO:0000256" key="1">
    <source>
        <dbReference type="SAM" id="Phobius"/>
    </source>
</evidence>
<dbReference type="OrthoDB" id="704721at2"/>